<feature type="transmembrane region" description="Helical" evidence="1">
    <location>
        <begin position="71"/>
        <end position="96"/>
    </location>
</feature>
<dbReference type="RefSeq" id="WP_189488789.1">
    <property type="nucleotide sequence ID" value="NZ_BMZO01000003.1"/>
</dbReference>
<accession>A0A8J3DHG1</accession>
<reference evidence="2" key="1">
    <citation type="journal article" date="2014" name="Int. J. Syst. Evol. Microbiol.">
        <title>Complete genome sequence of Corynebacterium casei LMG S-19264T (=DSM 44701T), isolated from a smear-ripened cheese.</title>
        <authorList>
            <consortium name="US DOE Joint Genome Institute (JGI-PGF)"/>
            <person name="Walter F."/>
            <person name="Albersmeier A."/>
            <person name="Kalinowski J."/>
            <person name="Ruckert C."/>
        </authorList>
    </citation>
    <scope>NUCLEOTIDE SEQUENCE</scope>
    <source>
        <strain evidence="2">KCTC 42097</strain>
    </source>
</reference>
<evidence type="ECO:0000313" key="3">
    <source>
        <dbReference type="Proteomes" id="UP000641137"/>
    </source>
</evidence>
<keyword evidence="1" id="KW-0472">Membrane</keyword>
<organism evidence="2 3">
    <name type="scientific">Limoniibacter endophyticus</name>
    <dbReference type="NCBI Taxonomy" id="1565040"/>
    <lineage>
        <taxon>Bacteria</taxon>
        <taxon>Pseudomonadati</taxon>
        <taxon>Pseudomonadota</taxon>
        <taxon>Alphaproteobacteria</taxon>
        <taxon>Hyphomicrobiales</taxon>
        <taxon>Bartonellaceae</taxon>
        <taxon>Limoniibacter</taxon>
    </lineage>
</organism>
<keyword evidence="3" id="KW-1185">Reference proteome</keyword>
<dbReference type="AlphaFoldDB" id="A0A8J3DHG1"/>
<reference evidence="2" key="2">
    <citation type="submission" date="2020-09" db="EMBL/GenBank/DDBJ databases">
        <authorList>
            <person name="Sun Q."/>
            <person name="Kim S."/>
        </authorList>
    </citation>
    <scope>NUCLEOTIDE SEQUENCE</scope>
    <source>
        <strain evidence="2">KCTC 42097</strain>
    </source>
</reference>
<keyword evidence="1" id="KW-0812">Transmembrane</keyword>
<feature type="transmembrane region" description="Helical" evidence="1">
    <location>
        <begin position="139"/>
        <end position="159"/>
    </location>
</feature>
<evidence type="ECO:0000313" key="2">
    <source>
        <dbReference type="EMBL" id="GHC67334.1"/>
    </source>
</evidence>
<keyword evidence="1" id="KW-1133">Transmembrane helix</keyword>
<dbReference type="EMBL" id="BMZO01000003">
    <property type="protein sequence ID" value="GHC67334.1"/>
    <property type="molecule type" value="Genomic_DNA"/>
</dbReference>
<protein>
    <recommendedName>
        <fullName evidence="4">Yip1 domain-containing protein</fullName>
    </recommendedName>
</protein>
<feature type="transmembrane region" description="Helical" evidence="1">
    <location>
        <begin position="41"/>
        <end position="59"/>
    </location>
</feature>
<evidence type="ECO:0000256" key="1">
    <source>
        <dbReference type="SAM" id="Phobius"/>
    </source>
</evidence>
<proteinExistence type="predicted"/>
<dbReference type="Proteomes" id="UP000641137">
    <property type="component" value="Unassembled WGS sequence"/>
</dbReference>
<sequence length="201" mass="22795">MMPGDELHRYLNGVVLLLKGDKRGLTHFDFSPDGFWSSFRAILVCLPSMFIQWLTAVYGRTTFPDDEMSPVWLVLCLALIDLATWIIPLMLLFVLAKFLDIRKRFVSLVVASNWSLVLFNWLVLPIISIRFFFPESASIIEALMLPLGIAIIFFSWRIVHMTIDKPVGFSIAIYAMMLVSSVMTVAFMQSLLGLSFAGSDF</sequence>
<evidence type="ECO:0008006" key="4">
    <source>
        <dbReference type="Google" id="ProtNLM"/>
    </source>
</evidence>
<comment type="caution">
    <text evidence="2">The sequence shown here is derived from an EMBL/GenBank/DDBJ whole genome shotgun (WGS) entry which is preliminary data.</text>
</comment>
<name>A0A8J3DHG1_9HYPH</name>
<feature type="transmembrane region" description="Helical" evidence="1">
    <location>
        <begin position="171"/>
        <end position="192"/>
    </location>
</feature>
<feature type="transmembrane region" description="Helical" evidence="1">
    <location>
        <begin position="108"/>
        <end position="133"/>
    </location>
</feature>
<gene>
    <name evidence="2" type="ORF">GCM10010136_11300</name>
</gene>